<dbReference type="Proteomes" id="UP000239209">
    <property type="component" value="Unassembled WGS sequence"/>
</dbReference>
<keyword evidence="2" id="KW-0472">Membrane</keyword>
<evidence type="ECO:0008006" key="5">
    <source>
        <dbReference type="Google" id="ProtNLM"/>
    </source>
</evidence>
<name>A0A2T0SIX1_9ACTN</name>
<sequence length="338" mass="35373">MLMALLLGGVAAMGAARAPEDRTLYLIAPDEAPIGHTAELLFQARGITSDAEADGLVLTLTLPDGMTYVSPEPYAYNTSNGNYNAGPCTPAGQIVTCRIDRHDVLIGSDTAAWTATVGIGEDVAPGTRLTVRVGADGKTQDATTTAVAGADLTVRAEPPRNPVTAGQPVEFTAIVRNNGPATIRHFTLFESYEGRWYGGGRVTNPEADCFADPGSFICDVYREVKPGEEVRLRHSMPSRANADTWGTRNRVGLRVDDVPSRIDGTNDSTTFQVRFSKKPPQTPSHPPSPAPSAVAGGTGGGGGSLPITGPATLPLTAAGLLLLLTGAVALRTGRTRRQ</sequence>
<feature type="compositionally biased region" description="Pro residues" evidence="1">
    <location>
        <begin position="280"/>
        <end position="290"/>
    </location>
</feature>
<accession>A0A2T0SIX1</accession>
<dbReference type="InterPro" id="IPR013783">
    <property type="entry name" value="Ig-like_fold"/>
</dbReference>
<gene>
    <name evidence="3" type="ORF">CLV70_101524</name>
</gene>
<evidence type="ECO:0000256" key="2">
    <source>
        <dbReference type="SAM" id="Phobius"/>
    </source>
</evidence>
<keyword evidence="2" id="KW-1133">Transmembrane helix</keyword>
<dbReference type="EMBL" id="PVZG01000001">
    <property type="protein sequence ID" value="PRY33362.1"/>
    <property type="molecule type" value="Genomic_DNA"/>
</dbReference>
<organism evidence="3 4">
    <name type="scientific">Pseudosporangium ferrugineum</name>
    <dbReference type="NCBI Taxonomy" id="439699"/>
    <lineage>
        <taxon>Bacteria</taxon>
        <taxon>Bacillati</taxon>
        <taxon>Actinomycetota</taxon>
        <taxon>Actinomycetes</taxon>
        <taxon>Micromonosporales</taxon>
        <taxon>Micromonosporaceae</taxon>
        <taxon>Pseudosporangium</taxon>
    </lineage>
</organism>
<dbReference type="Gene3D" id="2.60.40.10">
    <property type="entry name" value="Immunoglobulins"/>
    <property type="match status" value="1"/>
</dbReference>
<evidence type="ECO:0000313" key="3">
    <source>
        <dbReference type="EMBL" id="PRY33362.1"/>
    </source>
</evidence>
<comment type="caution">
    <text evidence="3">The sequence shown here is derived from an EMBL/GenBank/DDBJ whole genome shotgun (WGS) entry which is preliminary data.</text>
</comment>
<evidence type="ECO:0000313" key="4">
    <source>
        <dbReference type="Proteomes" id="UP000239209"/>
    </source>
</evidence>
<keyword evidence="2" id="KW-0812">Transmembrane</keyword>
<keyword evidence="4" id="KW-1185">Reference proteome</keyword>
<proteinExistence type="predicted"/>
<evidence type="ECO:0000256" key="1">
    <source>
        <dbReference type="SAM" id="MobiDB-lite"/>
    </source>
</evidence>
<dbReference type="AlphaFoldDB" id="A0A2T0SIX1"/>
<protein>
    <recommendedName>
        <fullName evidence="5">Gram-positive cocci surface proteins LPxTG domain-containing protein</fullName>
    </recommendedName>
</protein>
<dbReference type="GO" id="GO:0005975">
    <property type="term" value="P:carbohydrate metabolic process"/>
    <property type="evidence" value="ECO:0007669"/>
    <property type="project" value="UniProtKB-ARBA"/>
</dbReference>
<feature type="region of interest" description="Disordered" evidence="1">
    <location>
        <begin position="274"/>
        <end position="307"/>
    </location>
</feature>
<feature type="transmembrane region" description="Helical" evidence="2">
    <location>
        <begin position="311"/>
        <end position="330"/>
    </location>
</feature>
<reference evidence="3 4" key="1">
    <citation type="submission" date="2018-03" db="EMBL/GenBank/DDBJ databases">
        <title>Genomic Encyclopedia of Archaeal and Bacterial Type Strains, Phase II (KMG-II): from individual species to whole genera.</title>
        <authorList>
            <person name="Goeker M."/>
        </authorList>
    </citation>
    <scope>NUCLEOTIDE SEQUENCE [LARGE SCALE GENOMIC DNA]</scope>
    <source>
        <strain evidence="3 4">DSM 45348</strain>
    </source>
</reference>